<evidence type="ECO:0000256" key="2">
    <source>
        <dbReference type="PROSITE-ProRule" id="PRU00168"/>
    </source>
</evidence>
<evidence type="ECO:0000256" key="1">
    <source>
        <dbReference type="ARBA" id="ARBA00022658"/>
    </source>
</evidence>
<keyword evidence="7" id="KW-1185">Reference proteome</keyword>
<feature type="region of interest" description="Disordered" evidence="3">
    <location>
        <begin position="158"/>
        <end position="177"/>
    </location>
</feature>
<accession>A0A2U1JER6</accession>
<sequence>MFRSYSNNHKSPKIPDSRKTSCTSSNINYSNESDHLSSFELEMVQYANESDCSIRKKPSNSSVNQSPNLNRANPKIVLKKGNYRIIEPSSIVDNQTYPTHFLMKNVGLKNQSNNRKDTDNNINTLSNKSVQLNVDNIYIKHKTDTFNKLNGGKKYNKSNLSTEHKSHKSNTSFKNSPKDNNLTLIDCNTAIKNLDSLNHQNDNTFHTESSTEPDSPISYTYNKPIVKEKTHATKDISELSDYFTEYNLDNESKNRISAISTPFSSDKLYSLENSLYYSKKEEQPLDLKVDTSLSIMNFPTLESGKKIPHIKEQRRNGIVNNEFDEKSKIKKPLRIYKDIPSNESKLPKDYDTDLSPTMPPPYTNRKVYLSDLDAEPIKDKTFLVKNKLSKPKSEPIRKMGLFILPKEYHSQISALFSQKLLSLMGISLNRGKKNVKSSLSKNTIDDVHIEDSEIDESDILKVYGNEKSLWPLNNTSLSAEIVLGTQIHLMQKRTGRINTDQTNSSYREILFTNSKGLSLWAFVISITDKSWSPTTDMINNLLSTYRLFCTSIDLLRLLIIRYTNCEIELAENSRVMELLNVDYALSKSKIDSRDKKIVQLRVLNIIKHWVKSFRDDFNINKYLKLLLLEFIGFIKSHSGDISQVLIIEARLKLEPLSKVQDLFILSPEPEYQVESPNSITPLSDNYGSRRISELNQSFSGTLYDSSLPTTPHSSNSFGRIIDNNNSSPDLYRQKSSRSGSLGISAQPAYIVEKGADVDKRVNSRNTTPTQLSNKKKLSKKISSSYLLSLLQQKPKTPIIKTSSFQLKKKQDIDQYASDKRNTSNETFQKENIYSFVEKEKNHLSSPENHQTELLEINNQSLGRSYFIKHDPHFKSDFDSGIREKKSNLEKLIVRTDFSRETKNIGIENSKNKPKSAPLQEHITLFDPGFVAEQLTLIEHQLFKNINFTELSKKLIPSIFRDLETYNKSSSQFDMYLNQNLDMIPGVEKIDHSLPNTSALIYWSNCLTNWVIYSILSESTPVSRANVIAHVTHIAYYCLALRNYSGAIALVNGLMNSAIKRLRKTWEHVPDQFQVMMHQIDNIMQPGSNHSVYRESFKAALSGSLGPDYLLAFNPNPDFIYEDSTNILSKSGNKDSYSLQSRNNSVNGVKSFFGFGPNKEKTASFSKVGISPGASFSYENLENMPISPGNSSVHSRNRGFVSDSTQKTTYTTRVNIIPGSDSTLYEKESIQEISLLRNNSKMLNNEVSQMEISDSLNMNSEPETVIQLKRTFSLADIDCINRARYIRNPALAGRKRSSTNKTVDSIFSKNKSNSNITQFSKTGTPNTINRIDQKELTKKRSILGISIDQKNQTQNSIFNKNGNTNGARTSISEDSSLGNSTGLRPSSNSGSVSQFPVIPIFTIHYRDLLFADEANHSYIKPNESTGSFSNLLEFKNSFSQLPNPGAIHNKLSCHNLRSEFGGGNNHKYLKSTSSSMCLQSISKKKLNTPAIINMTKFRLISSILTEFKKSQDLSFPFDKNVKMQNFLKKSILNVEKLVDVLFQKQGVCTDNDFDYRQSVSDNASIVYKSKLYSDTSYEYESKHNSGIEFVSGKNYNDSNTKPTDISFALRNSGGSFSSNEQEHISVNEGSKNTSTQNLKKNPLLKIYLNDVTDNLEDMDVANKGEKSARKSFSELQVDTTSKNPSALISSKTDFRAEKSSSLLKNMDIENVMFMISKSIEPN</sequence>
<comment type="caution">
    <text evidence="6">The sequence shown here is derived from an EMBL/GenBank/DDBJ whole genome shotgun (WGS) entry which is preliminary data.</text>
</comment>
<feature type="region of interest" description="Disordered" evidence="3">
    <location>
        <begin position="1353"/>
        <end position="1390"/>
    </location>
</feature>
<feature type="compositionally biased region" description="Polar residues" evidence="3">
    <location>
        <begin position="705"/>
        <end position="728"/>
    </location>
</feature>
<reference evidence="6 7" key="1">
    <citation type="journal article" date="2018" name="MBio">
        <title>Comparative Genomics Reveals the Core Gene Toolbox for the Fungus-Insect Symbiosis.</title>
        <authorList>
            <person name="Wang Y."/>
            <person name="Stata M."/>
            <person name="Wang W."/>
            <person name="Stajich J.E."/>
            <person name="White M.M."/>
            <person name="Moncalvo J.M."/>
        </authorList>
    </citation>
    <scope>NUCLEOTIDE SEQUENCE [LARGE SCALE GENOMIC DNA]</scope>
    <source>
        <strain evidence="6 7">AUS-126-30</strain>
    </source>
</reference>
<dbReference type="PANTHER" id="PTHR23113:SF370">
    <property type="entry name" value="RAS GUANINE NUCLEOTIDE EXCHANGE FACTOR P"/>
    <property type="match status" value="1"/>
</dbReference>
<dbReference type="InterPro" id="IPR000651">
    <property type="entry name" value="Ras-like_Gua-exchang_fac_N"/>
</dbReference>
<gene>
    <name evidence="6" type="ORF">BB558_000234</name>
</gene>
<dbReference type="SMART" id="SM00147">
    <property type="entry name" value="RasGEF"/>
    <property type="match status" value="1"/>
</dbReference>
<feature type="domain" description="Ras-GEF" evidence="4">
    <location>
        <begin position="926"/>
        <end position="1188"/>
    </location>
</feature>
<evidence type="ECO:0000313" key="7">
    <source>
        <dbReference type="Proteomes" id="UP000245591"/>
    </source>
</evidence>
<feature type="region of interest" description="Disordered" evidence="3">
    <location>
        <begin position="1"/>
        <end position="26"/>
    </location>
</feature>
<evidence type="ECO:0000259" key="4">
    <source>
        <dbReference type="PROSITE" id="PS50009"/>
    </source>
</evidence>
<protein>
    <recommendedName>
        <fullName evidence="8">Ras-GEF domain-containing protein</fullName>
    </recommendedName>
</protein>
<dbReference type="InterPro" id="IPR036964">
    <property type="entry name" value="RASGEF_cat_dom_sf"/>
</dbReference>
<dbReference type="Gene3D" id="1.10.840.10">
    <property type="entry name" value="Ras guanine-nucleotide exchange factors catalytic domain"/>
    <property type="match status" value="2"/>
</dbReference>
<keyword evidence="1 2" id="KW-0344">Guanine-nucleotide releasing factor</keyword>
<dbReference type="Pfam" id="PF00618">
    <property type="entry name" value="RasGEF_N"/>
    <property type="match status" value="1"/>
</dbReference>
<dbReference type="CDD" id="cd06224">
    <property type="entry name" value="REM"/>
    <property type="match status" value="1"/>
</dbReference>
<dbReference type="PROSITE" id="PS50009">
    <property type="entry name" value="RASGEF_CAT"/>
    <property type="match status" value="1"/>
</dbReference>
<feature type="region of interest" description="Disordered" evidence="3">
    <location>
        <begin position="52"/>
        <end position="75"/>
    </location>
</feature>
<dbReference type="SUPFAM" id="SSF48366">
    <property type="entry name" value="Ras GEF"/>
    <property type="match status" value="2"/>
</dbReference>
<organism evidence="6 7">
    <name type="scientific">Smittium angustum</name>
    <dbReference type="NCBI Taxonomy" id="133377"/>
    <lineage>
        <taxon>Eukaryota</taxon>
        <taxon>Fungi</taxon>
        <taxon>Fungi incertae sedis</taxon>
        <taxon>Zoopagomycota</taxon>
        <taxon>Kickxellomycotina</taxon>
        <taxon>Harpellomycetes</taxon>
        <taxon>Harpellales</taxon>
        <taxon>Legeriomycetaceae</taxon>
        <taxon>Smittium</taxon>
    </lineage>
</organism>
<feature type="domain" description="N-terminal Ras-GEF" evidence="5">
    <location>
        <begin position="510"/>
        <end position="654"/>
    </location>
</feature>
<dbReference type="InterPro" id="IPR008937">
    <property type="entry name" value="Ras-like_GEF"/>
</dbReference>
<name>A0A2U1JER6_SMIAN</name>
<evidence type="ECO:0008006" key="8">
    <source>
        <dbReference type="Google" id="ProtNLM"/>
    </source>
</evidence>
<dbReference type="EMBL" id="MBFU01000011">
    <property type="protein sequence ID" value="PWA03592.1"/>
    <property type="molecule type" value="Genomic_DNA"/>
</dbReference>
<evidence type="ECO:0000256" key="3">
    <source>
        <dbReference type="SAM" id="MobiDB-lite"/>
    </source>
</evidence>
<dbReference type="PROSITE" id="PS50212">
    <property type="entry name" value="RASGEF_NTER"/>
    <property type="match status" value="1"/>
</dbReference>
<evidence type="ECO:0000313" key="6">
    <source>
        <dbReference type="EMBL" id="PWA03592.1"/>
    </source>
</evidence>
<dbReference type="GO" id="GO:0005886">
    <property type="term" value="C:plasma membrane"/>
    <property type="evidence" value="ECO:0007669"/>
    <property type="project" value="TreeGrafter"/>
</dbReference>
<dbReference type="InterPro" id="IPR001895">
    <property type="entry name" value="RASGEF_cat_dom"/>
</dbReference>
<dbReference type="Pfam" id="PF00617">
    <property type="entry name" value="RasGEF"/>
    <property type="match status" value="1"/>
</dbReference>
<dbReference type="SMART" id="SM00229">
    <property type="entry name" value="RasGEFN"/>
    <property type="match status" value="1"/>
</dbReference>
<proteinExistence type="predicted"/>
<feature type="region of interest" description="Disordered" evidence="3">
    <location>
        <begin position="1615"/>
        <end position="1634"/>
    </location>
</feature>
<evidence type="ECO:0000259" key="5">
    <source>
        <dbReference type="PROSITE" id="PS50212"/>
    </source>
</evidence>
<dbReference type="GO" id="GO:0007265">
    <property type="term" value="P:Ras protein signal transduction"/>
    <property type="evidence" value="ECO:0007669"/>
    <property type="project" value="TreeGrafter"/>
</dbReference>
<dbReference type="GO" id="GO:0005085">
    <property type="term" value="F:guanyl-nucleotide exchange factor activity"/>
    <property type="evidence" value="ECO:0007669"/>
    <property type="project" value="UniProtKB-KW"/>
</dbReference>
<feature type="compositionally biased region" description="Polar residues" evidence="3">
    <location>
        <begin position="59"/>
        <end position="71"/>
    </location>
</feature>
<dbReference type="Proteomes" id="UP000245591">
    <property type="component" value="Unassembled WGS sequence"/>
</dbReference>
<dbReference type="Gene3D" id="1.20.870.10">
    <property type="entry name" value="Son of sevenless (SoS) protein Chain: S domain 1"/>
    <property type="match status" value="1"/>
</dbReference>
<dbReference type="PANTHER" id="PTHR23113">
    <property type="entry name" value="GUANINE NUCLEOTIDE EXCHANGE FACTOR"/>
    <property type="match status" value="1"/>
</dbReference>
<feature type="region of interest" description="Disordered" evidence="3">
    <location>
        <begin position="705"/>
        <end position="740"/>
    </location>
</feature>
<dbReference type="InterPro" id="IPR023578">
    <property type="entry name" value="Ras_GEF_dom_sf"/>
</dbReference>